<proteinExistence type="inferred from homology"/>
<dbReference type="EMBL" id="AAGW02034049">
    <property type="status" value="NOT_ANNOTATED_CDS"/>
    <property type="molecule type" value="Genomic_DNA"/>
</dbReference>
<dbReference type="HOGENOM" id="CLU_017845_5_1_1"/>
<reference evidence="5" key="3">
    <citation type="submission" date="2025-09" db="UniProtKB">
        <authorList>
            <consortium name="Ensembl"/>
        </authorList>
    </citation>
    <scope>IDENTIFICATION</scope>
    <source>
        <strain evidence="5">Thorbecke</strain>
    </source>
</reference>
<dbReference type="InterPro" id="IPR036412">
    <property type="entry name" value="HAD-like_sf"/>
</dbReference>
<dbReference type="Bgee" id="ENSOCUG00000016271">
    <property type="expression patterns" value="Expressed in frontal cortex and 16 other cell types or tissues"/>
</dbReference>
<organism evidence="5 6">
    <name type="scientific">Oryctolagus cuniculus</name>
    <name type="common">Rabbit</name>
    <dbReference type="NCBI Taxonomy" id="9986"/>
    <lineage>
        <taxon>Eukaryota</taxon>
        <taxon>Metazoa</taxon>
        <taxon>Chordata</taxon>
        <taxon>Craniata</taxon>
        <taxon>Vertebrata</taxon>
        <taxon>Euteleostomi</taxon>
        <taxon>Mammalia</taxon>
        <taxon>Eutheria</taxon>
        <taxon>Euarchontoglires</taxon>
        <taxon>Glires</taxon>
        <taxon>Lagomorpha</taxon>
        <taxon>Leporidae</taxon>
        <taxon>Oryctolagus</taxon>
    </lineage>
</organism>
<sequence length="527" mass="59983">MKNIQINKATAQSKSCGTLYLGGIRAWALTPRSLPWTLVALGKVRDHSEPRLPQQAVVPPCRGVEVSGSGCVSSLACSRHHVALAVSPTPACVTGRTAGARVITASHPLSVAIGVAHFPPGDECLAPLPCRAQRSEHPCHPKLSSLRTSSVFSRGLSVVPDEEVIEMYEGSHVPLEQMSDFYGKSSHGNTMKQFMDIFSLPEMTLLSCVNEHFLKNNIDYEPVHLYKDVKDSIRDVHIKGIMYRAIEADIEKYICYAEQTRAVLAKLADHGKKMFLITNSPSSFVDKGMRYIVGKDWRDLFDVVIVQAEKPNFFNDKRRPFRKVNEKGVLLWDKIHKLQKGQIYKQGNLYEFLKLTGWRGSRVLYFGDHIYSDLADLTLKHGWRTGAIIPELRSELKIMNTEQYVQTMTWLQTLTGLLEQMQVHRDAESRLVLQEWKKERKEMREMTKNFFNAQFGSLFRTDQNPTYFLRRLSRFADIYMASLSCLLNYDVSHTFYPRRTPLQHELPAWSDLPAACRAPLLHEAQAK</sequence>
<evidence type="ECO:0000256" key="2">
    <source>
        <dbReference type="ARBA" id="ARBA00022723"/>
    </source>
</evidence>
<dbReference type="GO" id="GO:0046872">
    <property type="term" value="F:metal ion binding"/>
    <property type="evidence" value="ECO:0007669"/>
    <property type="project" value="UniProtKB-KW"/>
</dbReference>
<comment type="similarity">
    <text evidence="1">Belongs to the 5'(3')-deoxyribonucleotidase family.</text>
</comment>
<dbReference type="GO" id="GO:0008253">
    <property type="term" value="F:5'-nucleotidase activity"/>
    <property type="evidence" value="ECO:0007669"/>
    <property type="project" value="TreeGrafter"/>
</dbReference>
<dbReference type="PANTHER" id="PTHR12103:SF11">
    <property type="entry name" value="5'-NUCLEOTIDASE DOMAIN-CONTAINING PROTEIN 3"/>
    <property type="match status" value="1"/>
</dbReference>
<dbReference type="PANTHER" id="PTHR12103">
    <property type="entry name" value="5'-NUCLEOTIDASE DOMAIN-CONTAINING"/>
    <property type="match status" value="1"/>
</dbReference>
<dbReference type="InParanoid" id="G1TBA4"/>
<dbReference type="InterPro" id="IPR023214">
    <property type="entry name" value="HAD_sf"/>
</dbReference>
<evidence type="ECO:0000256" key="4">
    <source>
        <dbReference type="ARBA" id="ARBA00022842"/>
    </source>
</evidence>
<dbReference type="InterPro" id="IPR008380">
    <property type="entry name" value="HAD-SF_hydro_IG_5-nucl"/>
</dbReference>
<dbReference type="AlphaFoldDB" id="G1TBA4"/>
<evidence type="ECO:0000313" key="5">
    <source>
        <dbReference type="Ensembl" id="ENSOCUP00000013988.4"/>
    </source>
</evidence>
<keyword evidence="3" id="KW-0378">Hydrolase</keyword>
<dbReference type="SUPFAM" id="SSF56784">
    <property type="entry name" value="HAD-like"/>
    <property type="match status" value="1"/>
</dbReference>
<dbReference type="SMR" id="G1TBA4"/>
<dbReference type="GO" id="GO:0005829">
    <property type="term" value="C:cytosol"/>
    <property type="evidence" value="ECO:0007669"/>
    <property type="project" value="Ensembl"/>
</dbReference>
<keyword evidence="2" id="KW-0479">Metal-binding</keyword>
<protein>
    <submittedName>
        <fullName evidence="5">5'-nucleotidase domain containing 3</fullName>
    </submittedName>
</protein>
<dbReference type="Ensembl" id="ENSOCUT00000016272.4">
    <property type="protein sequence ID" value="ENSOCUP00000013988.4"/>
    <property type="gene ID" value="ENSOCUG00000016271.4"/>
</dbReference>
<evidence type="ECO:0000256" key="1">
    <source>
        <dbReference type="ARBA" id="ARBA00009589"/>
    </source>
</evidence>
<dbReference type="Proteomes" id="UP000001811">
    <property type="component" value="Chromosome 4"/>
</dbReference>
<dbReference type="NCBIfam" id="TIGR02244">
    <property type="entry name" value="HAD-IG-Ncltidse"/>
    <property type="match status" value="1"/>
</dbReference>
<evidence type="ECO:0000313" key="6">
    <source>
        <dbReference type="Proteomes" id="UP000001811"/>
    </source>
</evidence>
<dbReference type="GeneTree" id="ENSGT00940000158637"/>
<dbReference type="Pfam" id="PF05761">
    <property type="entry name" value="5_nucleotid"/>
    <property type="match status" value="1"/>
</dbReference>
<dbReference type="GO" id="GO:0043235">
    <property type="term" value="C:receptor complex"/>
    <property type="evidence" value="ECO:0007669"/>
    <property type="project" value="Ensembl"/>
</dbReference>
<gene>
    <name evidence="5" type="primary">NT5DC3</name>
</gene>
<dbReference type="Gene3D" id="3.40.50.1000">
    <property type="entry name" value="HAD superfamily/HAD-like"/>
    <property type="match status" value="1"/>
</dbReference>
<dbReference type="STRING" id="9986.ENSOCUP00000013988"/>
<keyword evidence="6" id="KW-1185">Reference proteome</keyword>
<dbReference type="FunCoup" id="G1TBA4">
    <property type="interactions" value="418"/>
</dbReference>
<reference evidence="5 6" key="1">
    <citation type="journal article" date="2011" name="Nature">
        <title>A high-resolution map of human evolutionary constraint using 29 mammals.</title>
        <authorList>
            <person name="Lindblad-Toh K."/>
            <person name="Garber M."/>
            <person name="Zuk O."/>
            <person name="Lin M.F."/>
            <person name="Parker B.J."/>
            <person name="Washietl S."/>
            <person name="Kheradpour P."/>
            <person name="Ernst J."/>
            <person name="Jordan G."/>
            <person name="Mauceli E."/>
            <person name="Ward L.D."/>
            <person name="Lowe C.B."/>
            <person name="Holloway A.K."/>
            <person name="Clamp M."/>
            <person name="Gnerre S."/>
            <person name="Alfoldi J."/>
            <person name="Beal K."/>
            <person name="Chang J."/>
            <person name="Clawson H."/>
            <person name="Cuff J."/>
            <person name="Di Palma F."/>
            <person name="Fitzgerald S."/>
            <person name="Flicek P."/>
            <person name="Guttman M."/>
            <person name="Hubisz M.J."/>
            <person name="Jaffe D.B."/>
            <person name="Jungreis I."/>
            <person name="Kent W.J."/>
            <person name="Kostka D."/>
            <person name="Lara M."/>
            <person name="Martins A.L."/>
            <person name="Massingham T."/>
            <person name="Moltke I."/>
            <person name="Raney B.J."/>
            <person name="Rasmussen M.D."/>
            <person name="Robinson J."/>
            <person name="Stark A."/>
            <person name="Vilella A.J."/>
            <person name="Wen J."/>
            <person name="Xie X."/>
            <person name="Zody M.C."/>
            <person name="Baldwin J."/>
            <person name="Bloom T."/>
            <person name="Chin C.W."/>
            <person name="Heiman D."/>
            <person name="Nicol R."/>
            <person name="Nusbaum C."/>
            <person name="Young S."/>
            <person name="Wilkinson J."/>
            <person name="Worley K.C."/>
            <person name="Kovar C.L."/>
            <person name="Muzny D.M."/>
            <person name="Gibbs R.A."/>
            <person name="Cree A."/>
            <person name="Dihn H.H."/>
            <person name="Fowler G."/>
            <person name="Jhangiani S."/>
            <person name="Joshi V."/>
            <person name="Lee S."/>
            <person name="Lewis L.R."/>
            <person name="Nazareth L.V."/>
            <person name="Okwuonu G."/>
            <person name="Santibanez J."/>
            <person name="Warren W.C."/>
            <person name="Mardis E.R."/>
            <person name="Weinstock G.M."/>
            <person name="Wilson R.K."/>
            <person name="Delehaunty K."/>
            <person name="Dooling D."/>
            <person name="Fronik C."/>
            <person name="Fulton L."/>
            <person name="Fulton B."/>
            <person name="Graves T."/>
            <person name="Minx P."/>
            <person name="Sodergren E."/>
            <person name="Birney E."/>
            <person name="Margulies E.H."/>
            <person name="Herrero J."/>
            <person name="Green E.D."/>
            <person name="Haussler D."/>
            <person name="Siepel A."/>
            <person name="Goldman N."/>
            <person name="Pollard K.S."/>
            <person name="Pedersen J.S."/>
            <person name="Lander E.S."/>
            <person name="Kellis M."/>
        </authorList>
    </citation>
    <scope>NUCLEOTIDE SEQUENCE [LARGE SCALE GENOMIC DNA]</scope>
    <source>
        <strain evidence="5 6">Thorbecke inbred</strain>
    </source>
</reference>
<dbReference type="eggNOG" id="KOG2470">
    <property type="taxonomic scope" value="Eukaryota"/>
</dbReference>
<accession>G1TBA4</accession>
<evidence type="ECO:0000256" key="3">
    <source>
        <dbReference type="ARBA" id="ARBA00022801"/>
    </source>
</evidence>
<name>G1TBA4_RABIT</name>
<keyword evidence="4" id="KW-0460">Magnesium</keyword>
<reference evidence="5" key="2">
    <citation type="submission" date="2025-08" db="UniProtKB">
        <authorList>
            <consortium name="Ensembl"/>
        </authorList>
    </citation>
    <scope>IDENTIFICATION</scope>
    <source>
        <strain evidence="5">Thorbecke</strain>
    </source>
</reference>
<dbReference type="FunFam" id="3.40.50.1000:FF:000026">
    <property type="entry name" value="NT5DC3 isoform 1"/>
    <property type="match status" value="1"/>
</dbReference>
<dbReference type="PaxDb" id="9986-ENSOCUP00000013988"/>